<reference evidence="4 5" key="1">
    <citation type="submission" date="2020-04" db="EMBL/GenBank/DDBJ databases">
        <authorList>
            <person name="De Canck E."/>
        </authorList>
    </citation>
    <scope>NUCLEOTIDE SEQUENCE [LARGE SCALE GENOMIC DNA]</scope>
    <source>
        <strain evidence="4 5">LMG 3458</strain>
    </source>
</reference>
<protein>
    <recommendedName>
        <fullName evidence="6">3-phenylpropionate-dihydrodiol/cinnamic acid-dihydrodiol dehydrogenase</fullName>
    </recommendedName>
</protein>
<dbReference type="InterPro" id="IPR002347">
    <property type="entry name" value="SDR_fam"/>
</dbReference>
<dbReference type="Proteomes" id="UP000494111">
    <property type="component" value="Unassembled WGS sequence"/>
</dbReference>
<dbReference type="AlphaFoldDB" id="A0A6S7AM58"/>
<accession>A0A6S7AM58</accession>
<dbReference type="Gene3D" id="3.40.50.720">
    <property type="entry name" value="NAD(P)-binding Rossmann-like Domain"/>
    <property type="match status" value="1"/>
</dbReference>
<evidence type="ECO:0008006" key="6">
    <source>
        <dbReference type="Google" id="ProtNLM"/>
    </source>
</evidence>
<comment type="similarity">
    <text evidence="1 3">Belongs to the short-chain dehydrogenases/reductases (SDR) family.</text>
</comment>
<dbReference type="GO" id="GO:0016491">
    <property type="term" value="F:oxidoreductase activity"/>
    <property type="evidence" value="ECO:0007669"/>
    <property type="project" value="UniProtKB-KW"/>
</dbReference>
<dbReference type="PRINTS" id="PR00080">
    <property type="entry name" value="SDRFAMILY"/>
</dbReference>
<evidence type="ECO:0000256" key="1">
    <source>
        <dbReference type="ARBA" id="ARBA00006484"/>
    </source>
</evidence>
<dbReference type="EMBL" id="CADIJO010000031">
    <property type="protein sequence ID" value="CAB3738784.1"/>
    <property type="molecule type" value="Genomic_DNA"/>
</dbReference>
<proteinExistence type="inferred from homology"/>
<evidence type="ECO:0000256" key="2">
    <source>
        <dbReference type="ARBA" id="ARBA00023002"/>
    </source>
</evidence>
<keyword evidence="2" id="KW-0560">Oxidoreductase</keyword>
<evidence type="ECO:0000313" key="4">
    <source>
        <dbReference type="EMBL" id="CAB3738784.1"/>
    </source>
</evidence>
<dbReference type="InterPro" id="IPR036291">
    <property type="entry name" value="NAD(P)-bd_dom_sf"/>
</dbReference>
<dbReference type="SUPFAM" id="SSF51735">
    <property type="entry name" value="NAD(P)-binding Rossmann-fold domains"/>
    <property type="match status" value="1"/>
</dbReference>
<evidence type="ECO:0000256" key="3">
    <source>
        <dbReference type="RuleBase" id="RU000363"/>
    </source>
</evidence>
<organism evidence="4 5">
    <name type="scientific">Achromobacter deleyi</name>
    <dbReference type="NCBI Taxonomy" id="1353891"/>
    <lineage>
        <taxon>Bacteria</taxon>
        <taxon>Pseudomonadati</taxon>
        <taxon>Pseudomonadota</taxon>
        <taxon>Betaproteobacteria</taxon>
        <taxon>Burkholderiales</taxon>
        <taxon>Alcaligenaceae</taxon>
        <taxon>Achromobacter</taxon>
    </lineage>
</organism>
<dbReference type="NCBIfam" id="NF004826">
    <property type="entry name" value="PRK06182.1"/>
    <property type="match status" value="1"/>
</dbReference>
<sequence>MTTPLTQRVALVTGASSGIGEAIALRFASMGITTYAAARRVDRMAALRQHGIHVLPLDLTDAASIDDCVAQITARHGGVDILVNNAGYGAYGSVEEMPMDEARRQVEVNLFGLAAITRRVIPHMREQRWGKILNITSIGGVQAAPYGGWYHATKFAVEGLSSSLRQELAPFDVDVVLIRPGAIRSEWADIAAGHMQEVSGAGPYGAAVGALHALFTSERLQKMAGDPAVIADVAQRAISAVRPKSAYTAPRAARVMLWVGKLLGSDRLRDWSTRAFMGLPAKM</sequence>
<evidence type="ECO:0000313" key="5">
    <source>
        <dbReference type="Proteomes" id="UP000494111"/>
    </source>
</evidence>
<name>A0A6S7AM58_9BURK</name>
<dbReference type="PANTHER" id="PTHR44169:SF6">
    <property type="entry name" value="NADPH-DEPENDENT 1-ACYLDIHYDROXYACETONE PHOSPHATE REDUCTASE"/>
    <property type="match status" value="1"/>
</dbReference>
<dbReference type="RefSeq" id="WP_175193842.1">
    <property type="nucleotide sequence ID" value="NZ_CADIJO010000031.1"/>
</dbReference>
<dbReference type="PRINTS" id="PR00081">
    <property type="entry name" value="GDHRDH"/>
</dbReference>
<gene>
    <name evidence="4" type="ORF">LMG3458_05552</name>
</gene>
<dbReference type="PANTHER" id="PTHR44169">
    <property type="entry name" value="NADPH-DEPENDENT 1-ACYLDIHYDROXYACETONE PHOSPHATE REDUCTASE"/>
    <property type="match status" value="1"/>
</dbReference>
<dbReference type="Pfam" id="PF00106">
    <property type="entry name" value="adh_short"/>
    <property type="match status" value="1"/>
</dbReference>
<dbReference type="CDD" id="cd05374">
    <property type="entry name" value="17beta-HSD-like_SDR_c"/>
    <property type="match status" value="1"/>
</dbReference>